<organism evidence="1 2">
    <name type="scientific">Psilocybe cyanescens</name>
    <dbReference type="NCBI Taxonomy" id="93625"/>
    <lineage>
        <taxon>Eukaryota</taxon>
        <taxon>Fungi</taxon>
        <taxon>Dikarya</taxon>
        <taxon>Basidiomycota</taxon>
        <taxon>Agaricomycotina</taxon>
        <taxon>Agaricomycetes</taxon>
        <taxon>Agaricomycetidae</taxon>
        <taxon>Agaricales</taxon>
        <taxon>Agaricineae</taxon>
        <taxon>Strophariaceae</taxon>
        <taxon>Psilocybe</taxon>
    </lineage>
</organism>
<comment type="caution">
    <text evidence="1">The sequence shown here is derived from an EMBL/GenBank/DDBJ whole genome shotgun (WGS) entry which is preliminary data.</text>
</comment>
<dbReference type="EMBL" id="NHYD01000883">
    <property type="protein sequence ID" value="PPQ93014.1"/>
    <property type="molecule type" value="Genomic_DNA"/>
</dbReference>
<name>A0A409XQM5_PSICY</name>
<reference evidence="1 2" key="1">
    <citation type="journal article" date="2018" name="Evol. Lett.">
        <title>Horizontal gene cluster transfer increased hallucinogenic mushroom diversity.</title>
        <authorList>
            <person name="Reynolds H.T."/>
            <person name="Vijayakumar V."/>
            <person name="Gluck-Thaler E."/>
            <person name="Korotkin H.B."/>
            <person name="Matheny P.B."/>
            <person name="Slot J.C."/>
        </authorList>
    </citation>
    <scope>NUCLEOTIDE SEQUENCE [LARGE SCALE GENOMIC DNA]</scope>
    <source>
        <strain evidence="1 2">2631</strain>
    </source>
</reference>
<sequence>MKDGRQDQFVNSVVLLVVELSYGKPDCQASKKAAKHIVAINADARLRG</sequence>
<accession>A0A409XQM5</accession>
<dbReference type="InParanoid" id="A0A409XQM5"/>
<evidence type="ECO:0000313" key="2">
    <source>
        <dbReference type="Proteomes" id="UP000283269"/>
    </source>
</evidence>
<keyword evidence="2" id="KW-1185">Reference proteome</keyword>
<gene>
    <name evidence="1" type="ORF">CVT25_006103</name>
</gene>
<proteinExistence type="predicted"/>
<dbReference type="AlphaFoldDB" id="A0A409XQM5"/>
<protein>
    <submittedName>
        <fullName evidence="1">Uncharacterized protein</fullName>
    </submittedName>
</protein>
<dbReference type="Proteomes" id="UP000283269">
    <property type="component" value="Unassembled WGS sequence"/>
</dbReference>
<evidence type="ECO:0000313" key="1">
    <source>
        <dbReference type="EMBL" id="PPQ93014.1"/>
    </source>
</evidence>